<reference evidence="1" key="2">
    <citation type="submission" date="2020-06" db="EMBL/GenBank/DDBJ databases">
        <title>Helianthus annuus Genome sequencing and assembly Release 2.</title>
        <authorList>
            <person name="Gouzy J."/>
            <person name="Langlade N."/>
            <person name="Munos S."/>
        </authorList>
    </citation>
    <scope>NUCLEOTIDE SEQUENCE</scope>
    <source>
        <tissue evidence="1">Leaves</tissue>
    </source>
</reference>
<comment type="caution">
    <text evidence="1">The sequence shown here is derived from an EMBL/GenBank/DDBJ whole genome shotgun (WGS) entry which is preliminary data.</text>
</comment>
<sequence>MGFWCVKGLGESTCFMKGPTRSAFVTRLALVIESLTTSLISGVGADHSRCFLCRFGDVGTEGS</sequence>
<dbReference type="EMBL" id="MNCJ02000330">
    <property type="protein sequence ID" value="KAF5766118.1"/>
    <property type="molecule type" value="Genomic_DNA"/>
</dbReference>
<dbReference type="Proteomes" id="UP000215914">
    <property type="component" value="Unassembled WGS sequence"/>
</dbReference>
<gene>
    <name evidence="1" type="ORF">HanXRQr2_Chr15g0711581</name>
</gene>
<proteinExistence type="predicted"/>
<organism evidence="1 2">
    <name type="scientific">Helianthus annuus</name>
    <name type="common">Common sunflower</name>
    <dbReference type="NCBI Taxonomy" id="4232"/>
    <lineage>
        <taxon>Eukaryota</taxon>
        <taxon>Viridiplantae</taxon>
        <taxon>Streptophyta</taxon>
        <taxon>Embryophyta</taxon>
        <taxon>Tracheophyta</taxon>
        <taxon>Spermatophyta</taxon>
        <taxon>Magnoliopsida</taxon>
        <taxon>eudicotyledons</taxon>
        <taxon>Gunneridae</taxon>
        <taxon>Pentapetalae</taxon>
        <taxon>asterids</taxon>
        <taxon>campanulids</taxon>
        <taxon>Asterales</taxon>
        <taxon>Asteraceae</taxon>
        <taxon>Asteroideae</taxon>
        <taxon>Heliantheae alliance</taxon>
        <taxon>Heliantheae</taxon>
        <taxon>Helianthus</taxon>
    </lineage>
</organism>
<dbReference type="AlphaFoldDB" id="A0A9K3E4T3"/>
<accession>A0A9K3E4T3</accession>
<evidence type="ECO:0000313" key="1">
    <source>
        <dbReference type="EMBL" id="KAF5766118.1"/>
    </source>
</evidence>
<name>A0A9K3E4T3_HELAN</name>
<protein>
    <submittedName>
        <fullName evidence="1">Uncharacterized protein</fullName>
    </submittedName>
</protein>
<keyword evidence="2" id="KW-1185">Reference proteome</keyword>
<dbReference type="Gramene" id="mRNA:HanXRQr2_Chr15g0711581">
    <property type="protein sequence ID" value="CDS:HanXRQr2_Chr15g0711581.1"/>
    <property type="gene ID" value="HanXRQr2_Chr15g0711581"/>
</dbReference>
<reference evidence="1" key="1">
    <citation type="journal article" date="2017" name="Nature">
        <title>The sunflower genome provides insights into oil metabolism, flowering and Asterid evolution.</title>
        <authorList>
            <person name="Badouin H."/>
            <person name="Gouzy J."/>
            <person name="Grassa C.J."/>
            <person name="Murat F."/>
            <person name="Staton S.E."/>
            <person name="Cottret L."/>
            <person name="Lelandais-Briere C."/>
            <person name="Owens G.L."/>
            <person name="Carrere S."/>
            <person name="Mayjonade B."/>
            <person name="Legrand L."/>
            <person name="Gill N."/>
            <person name="Kane N.C."/>
            <person name="Bowers J.E."/>
            <person name="Hubner S."/>
            <person name="Bellec A."/>
            <person name="Berard A."/>
            <person name="Berges H."/>
            <person name="Blanchet N."/>
            <person name="Boniface M.C."/>
            <person name="Brunel D."/>
            <person name="Catrice O."/>
            <person name="Chaidir N."/>
            <person name="Claudel C."/>
            <person name="Donnadieu C."/>
            <person name="Faraut T."/>
            <person name="Fievet G."/>
            <person name="Helmstetter N."/>
            <person name="King M."/>
            <person name="Knapp S.J."/>
            <person name="Lai Z."/>
            <person name="Le Paslier M.C."/>
            <person name="Lippi Y."/>
            <person name="Lorenzon L."/>
            <person name="Mandel J.R."/>
            <person name="Marage G."/>
            <person name="Marchand G."/>
            <person name="Marquand E."/>
            <person name="Bret-Mestries E."/>
            <person name="Morien E."/>
            <person name="Nambeesan S."/>
            <person name="Nguyen T."/>
            <person name="Pegot-Espagnet P."/>
            <person name="Pouilly N."/>
            <person name="Raftis F."/>
            <person name="Sallet E."/>
            <person name="Schiex T."/>
            <person name="Thomas J."/>
            <person name="Vandecasteele C."/>
            <person name="Vares D."/>
            <person name="Vear F."/>
            <person name="Vautrin S."/>
            <person name="Crespi M."/>
            <person name="Mangin B."/>
            <person name="Burke J.M."/>
            <person name="Salse J."/>
            <person name="Munos S."/>
            <person name="Vincourt P."/>
            <person name="Rieseberg L.H."/>
            <person name="Langlade N.B."/>
        </authorList>
    </citation>
    <scope>NUCLEOTIDE SEQUENCE</scope>
    <source>
        <tissue evidence="1">Leaves</tissue>
    </source>
</reference>
<evidence type="ECO:0000313" key="2">
    <source>
        <dbReference type="Proteomes" id="UP000215914"/>
    </source>
</evidence>